<evidence type="ECO:0000313" key="3">
    <source>
        <dbReference type="Proteomes" id="UP001595886"/>
    </source>
</evidence>
<reference evidence="3" key="1">
    <citation type="journal article" date="2019" name="Int. J. Syst. Evol. Microbiol.">
        <title>The Global Catalogue of Microorganisms (GCM) 10K type strain sequencing project: providing services to taxonomists for standard genome sequencing and annotation.</title>
        <authorList>
            <consortium name="The Broad Institute Genomics Platform"/>
            <consortium name="The Broad Institute Genome Sequencing Center for Infectious Disease"/>
            <person name="Wu L."/>
            <person name="Ma J."/>
        </authorList>
    </citation>
    <scope>NUCLEOTIDE SEQUENCE [LARGE SCALE GENOMIC DNA]</scope>
    <source>
        <strain evidence="3">CCUG 30340</strain>
    </source>
</reference>
<dbReference type="InterPro" id="IPR018306">
    <property type="entry name" value="Phage_T5_Orf172_DNA-bd"/>
</dbReference>
<keyword evidence="3" id="KW-1185">Reference proteome</keyword>
<dbReference type="EMBL" id="JBHSHD010000010">
    <property type="protein sequence ID" value="MFC4821280.1"/>
    <property type="molecule type" value="Genomic_DNA"/>
</dbReference>
<evidence type="ECO:0000313" key="2">
    <source>
        <dbReference type="EMBL" id="MFC4821280.1"/>
    </source>
</evidence>
<gene>
    <name evidence="2" type="ORF">ACFO6Q_13160</name>
</gene>
<organism evidence="2 3">
    <name type="scientific">Dokdonella ginsengisoli</name>
    <dbReference type="NCBI Taxonomy" id="363846"/>
    <lineage>
        <taxon>Bacteria</taxon>
        <taxon>Pseudomonadati</taxon>
        <taxon>Pseudomonadota</taxon>
        <taxon>Gammaproteobacteria</taxon>
        <taxon>Lysobacterales</taxon>
        <taxon>Rhodanobacteraceae</taxon>
        <taxon>Dokdonella</taxon>
    </lineage>
</organism>
<comment type="caution">
    <text evidence="2">The sequence shown here is derived from an EMBL/GenBank/DDBJ whole genome shotgun (WGS) entry which is preliminary data.</text>
</comment>
<accession>A0ABV9QW61</accession>
<name>A0ABV9QW61_9GAMM</name>
<dbReference type="Proteomes" id="UP001595886">
    <property type="component" value="Unassembled WGS sequence"/>
</dbReference>
<dbReference type="Pfam" id="PF10544">
    <property type="entry name" value="T5orf172"/>
    <property type="match status" value="1"/>
</dbReference>
<dbReference type="SMART" id="SM00974">
    <property type="entry name" value="T5orf172"/>
    <property type="match status" value="1"/>
</dbReference>
<protein>
    <submittedName>
        <fullName evidence="2">GIY-YIG nuclease family protein</fullName>
    </submittedName>
</protein>
<evidence type="ECO:0000259" key="1">
    <source>
        <dbReference type="SMART" id="SM00974"/>
    </source>
</evidence>
<feature type="domain" description="Bacteriophage T5 Orf172 DNA-binding" evidence="1">
    <location>
        <begin position="29"/>
        <end position="121"/>
    </location>
</feature>
<sequence>MTRRSGYDDPAAFPRRLSRGRAFVYVLGCRDDTLFKIGFTRDPMDRWRTLHTRFFEFFGLDQGILVATEKVSQARALERRLLEAFADCRALAPLAVRETAGGHSEWFRGALQEAVDAARETASRHAWSWQRPDEWMRSALSARRDLLFAWSAAMLEALEYERHNAPAGSAPAGTVYERALVDALDAFAAVGLDVADAVPDRVRRWHAARRLDESGRP</sequence>
<proteinExistence type="predicted"/>
<dbReference type="RefSeq" id="WP_380021565.1">
    <property type="nucleotide sequence ID" value="NZ_JBHSHD010000010.1"/>
</dbReference>